<feature type="domain" description="Aminotransferase class I/classII large" evidence="1">
    <location>
        <begin position="161"/>
        <end position="454"/>
    </location>
</feature>
<dbReference type="Gene3D" id="3.40.640.10">
    <property type="entry name" value="Type I PLP-dependent aspartate aminotransferase-like (Major domain)"/>
    <property type="match status" value="1"/>
</dbReference>
<dbReference type="SUPFAM" id="SSF53383">
    <property type="entry name" value="PLP-dependent transferases"/>
    <property type="match status" value="1"/>
</dbReference>
<dbReference type="AlphaFoldDB" id="A0A814Z4W4"/>
<protein>
    <recommendedName>
        <fullName evidence="1">Aminotransferase class I/classII large domain-containing protein</fullName>
    </recommendedName>
</protein>
<evidence type="ECO:0000259" key="1">
    <source>
        <dbReference type="Pfam" id="PF00155"/>
    </source>
</evidence>
<comment type="caution">
    <text evidence="2">The sequence shown here is derived from an EMBL/GenBank/DDBJ whole genome shotgun (WGS) entry which is preliminary data.</text>
</comment>
<evidence type="ECO:0000313" key="3">
    <source>
        <dbReference type="Proteomes" id="UP000663889"/>
    </source>
</evidence>
<dbReference type="InterPro" id="IPR015421">
    <property type="entry name" value="PyrdxlP-dep_Trfase_major"/>
</dbReference>
<dbReference type="InterPro" id="IPR015424">
    <property type="entry name" value="PyrdxlP-dep_Trfase"/>
</dbReference>
<dbReference type="Proteomes" id="UP000663889">
    <property type="component" value="Unassembled WGS sequence"/>
</dbReference>
<dbReference type="InterPro" id="IPR004839">
    <property type="entry name" value="Aminotransferase_I/II_large"/>
</dbReference>
<gene>
    <name evidence="2" type="ORF">SEV965_LOCUS23122</name>
</gene>
<organism evidence="2 3">
    <name type="scientific">Rotaria sordida</name>
    <dbReference type="NCBI Taxonomy" id="392033"/>
    <lineage>
        <taxon>Eukaryota</taxon>
        <taxon>Metazoa</taxon>
        <taxon>Spiralia</taxon>
        <taxon>Gnathifera</taxon>
        <taxon>Rotifera</taxon>
        <taxon>Eurotatoria</taxon>
        <taxon>Bdelloidea</taxon>
        <taxon>Philodinida</taxon>
        <taxon>Philodinidae</taxon>
        <taxon>Rotaria</taxon>
    </lineage>
</organism>
<proteinExistence type="predicted"/>
<dbReference type="GO" id="GO:0030170">
    <property type="term" value="F:pyridoxal phosphate binding"/>
    <property type="evidence" value="ECO:0007669"/>
    <property type="project" value="InterPro"/>
</dbReference>
<accession>A0A814Z4W4</accession>
<evidence type="ECO:0000313" key="2">
    <source>
        <dbReference type="EMBL" id="CAF1239106.1"/>
    </source>
</evidence>
<dbReference type="Pfam" id="PF00155">
    <property type="entry name" value="Aminotran_1_2"/>
    <property type="match status" value="1"/>
</dbReference>
<dbReference type="EMBL" id="CAJNOU010001681">
    <property type="protein sequence ID" value="CAF1239106.1"/>
    <property type="molecule type" value="Genomic_DNA"/>
</dbReference>
<sequence>MTSNSTLCSILGISSAERVQAHYEGARTQLLNSNEHLRQSSHEQKLYATYVAANEHAGPTIYSSKGEHYTEVCPSLKRFIDNELKLDLKYFGYMEYAYGLEEHRQLFKKIIIRDHQLEDDLTQPDLFEVGCFMNSTRLAMYDLGRLILKELNEKQSTRQPVVLSFEPGWDYSGVFESLQMKVLQLPLTPKTEFKPNLDEWSKFLNEQRVDQIDLVIINTQHNPTGQQWSEDVGNDLMDLACKYQSYVLIDDAYYCVNDPRIEVVNTLKIWLKRLNGNKNNTMSTRWFQTRPFGKQFNCNGMGIAAISSSPQLIAKLNELYWNHHYINGCINAEIICQWLRNHQQEADQFIIDNGLELVRKKDFVRRFMEDELGYPSRSICTGPCTSYVIFEAPLVYLEDSTKKNSEIAKQFSDDLYFATGVLLSGEFVSRSSVAAFVRIHLGSDPANIEEMMRRFKVAGLNYLMKKTFDVSKILGEKFTTKLWKMVLFKNFIHTDESLRLTALLFPSIEEINFEGNLLSIVGVRHIAISCGKLRHIEFYQCGNLDIGSACRLFNTEEHKQNLERIFIYNGFWSKYAITFPTKDDLPFMELCQRCGLYYNQLKNEKEKLCLYHPGIYSGYGHSCSSYDCCGSNTPRYPSTLGCQYIYHEKYSNKSSSTQRHFYELHDGHPEYMFQKYTDVKFPLQFTERRRLDKCYEKWNKKKQQQEE</sequence>
<name>A0A814Z4W4_9BILA</name>
<reference evidence="2" key="1">
    <citation type="submission" date="2021-02" db="EMBL/GenBank/DDBJ databases">
        <authorList>
            <person name="Nowell W R."/>
        </authorList>
    </citation>
    <scope>NUCLEOTIDE SEQUENCE</scope>
</reference>